<dbReference type="EMBL" id="UOEN01000292">
    <property type="protein sequence ID" value="VAW15852.1"/>
    <property type="molecule type" value="Genomic_DNA"/>
</dbReference>
<reference evidence="2" key="1">
    <citation type="submission" date="2018-06" db="EMBL/GenBank/DDBJ databases">
        <authorList>
            <person name="Zhirakovskaya E."/>
        </authorList>
    </citation>
    <scope>NUCLEOTIDE SEQUENCE</scope>
</reference>
<proteinExistence type="predicted"/>
<protein>
    <recommendedName>
        <fullName evidence="1">DUF4886 domain-containing protein</fullName>
    </recommendedName>
</protein>
<gene>
    <name evidence="2" type="ORF">MNBD_BACTEROID05-1201</name>
</gene>
<dbReference type="InterPro" id="IPR036514">
    <property type="entry name" value="SGNH_hydro_sf"/>
</dbReference>
<dbReference type="Pfam" id="PF16227">
    <property type="entry name" value="DUF4886"/>
    <property type="match status" value="1"/>
</dbReference>
<sequence length="239" mass="26999">MRTRLIKKITFLSILFLGVVSFPQNSFSIENNAPIKVLFIGNSYIYVNDLPDMFSKVVRSSGREVVVKTSANPAWKLMQHAKSQTTLSMIGNEDWDYIVLQEQSTLPLFASNLGKFMIPATRILQEKAQQSGAKIILFMTWGRRDGFKRPGMQNYEQMQEKLSNAYLKVANDLQIMVAPIGVAWQNLLKENLSFSLWQGDGSHPSREGTYAAVCVLYSVIFDQSPLGIEYKGWIDSTKA</sequence>
<dbReference type="InterPro" id="IPR032616">
    <property type="entry name" value="DUF4886"/>
</dbReference>
<evidence type="ECO:0000259" key="1">
    <source>
        <dbReference type="Pfam" id="PF16227"/>
    </source>
</evidence>
<feature type="non-terminal residue" evidence="2">
    <location>
        <position position="239"/>
    </location>
</feature>
<name>A0A3B0TMY4_9ZZZZ</name>
<feature type="domain" description="DUF4886" evidence="1">
    <location>
        <begin position="89"/>
        <end position="231"/>
    </location>
</feature>
<dbReference type="AlphaFoldDB" id="A0A3B0TMY4"/>
<dbReference type="Gene3D" id="3.40.50.1110">
    <property type="entry name" value="SGNH hydrolase"/>
    <property type="match status" value="1"/>
</dbReference>
<organism evidence="2">
    <name type="scientific">hydrothermal vent metagenome</name>
    <dbReference type="NCBI Taxonomy" id="652676"/>
    <lineage>
        <taxon>unclassified sequences</taxon>
        <taxon>metagenomes</taxon>
        <taxon>ecological metagenomes</taxon>
    </lineage>
</organism>
<dbReference type="SUPFAM" id="SSF52266">
    <property type="entry name" value="SGNH hydrolase"/>
    <property type="match status" value="1"/>
</dbReference>
<accession>A0A3B0TMY4</accession>
<evidence type="ECO:0000313" key="2">
    <source>
        <dbReference type="EMBL" id="VAW15852.1"/>
    </source>
</evidence>